<sequence length="322" mass="35964">MGSIGTKFDAFHRVDRTYGIIAGHPLEVSLFVPRGTKSGTSCPVLIHFHGGGLIVGHRLYEPWYGDWLLQMALSKGAVIVSPDFRLLPEASPLEVLEDIHRFWQWLHRDAAPDALSWIDCPPINLDLGRIALHGESSGGWLAVQSCLRYPEARIKCVITSSASLDSQIPYLTIPRPKSIMGQPPIPARQAELTIRKYIRGIVPGAIRTASEPTALWYLLICMIQQGHYSRIFKTPHHEDLDIMKVLPGVDNVCPIWLMHGTGDTLVPAECSSNFASAMKKVKPDVPVLLSLRPGEHGFDKACSMEEQWIQEGISFVERYWLQ</sequence>
<dbReference type="Pfam" id="PF07859">
    <property type="entry name" value="Abhydrolase_3"/>
    <property type="match status" value="1"/>
</dbReference>
<dbReference type="InterPro" id="IPR050300">
    <property type="entry name" value="GDXG_lipolytic_enzyme"/>
</dbReference>
<dbReference type="Gene3D" id="3.40.50.1820">
    <property type="entry name" value="alpha/beta hydrolase"/>
    <property type="match status" value="1"/>
</dbReference>
<dbReference type="AlphaFoldDB" id="A0A5N6DJ58"/>
<dbReference type="InterPro" id="IPR013094">
    <property type="entry name" value="AB_hydrolase_3"/>
</dbReference>
<gene>
    <name evidence="3" type="ORF">BDV34DRAFT_225762</name>
</gene>
<dbReference type="InterPro" id="IPR029058">
    <property type="entry name" value="AB_hydrolase_fold"/>
</dbReference>
<evidence type="ECO:0000313" key="4">
    <source>
        <dbReference type="Proteomes" id="UP000326532"/>
    </source>
</evidence>
<accession>A0A5N6DJ58</accession>
<reference evidence="3 4" key="1">
    <citation type="submission" date="2019-04" db="EMBL/GenBank/DDBJ databases">
        <title>Fungal friends and foes A comparative genomics study of 23 Aspergillus species from section Flavi.</title>
        <authorList>
            <consortium name="DOE Joint Genome Institute"/>
            <person name="Kjaerbolling I."/>
            <person name="Vesth T.C."/>
            <person name="Frisvad J.C."/>
            <person name="Nybo J.L."/>
            <person name="Theobald S."/>
            <person name="Kildgaard S."/>
            <person name="Petersen T.I."/>
            <person name="Kuo A."/>
            <person name="Sato A."/>
            <person name="Lyhne E.K."/>
            <person name="Kogle M.E."/>
            <person name="Wiebenga A."/>
            <person name="Kun R.S."/>
            <person name="Lubbers R.J."/>
            <person name="Makela M.R."/>
            <person name="Barry K."/>
            <person name="Chovatia M."/>
            <person name="Clum A."/>
            <person name="Daum C."/>
            <person name="Haridas S."/>
            <person name="He G."/>
            <person name="LaButti K."/>
            <person name="Lipzen A."/>
            <person name="Mondo S."/>
            <person name="Pangilinan J."/>
            <person name="Riley R."/>
            <person name="Salamov A."/>
            <person name="Simmons B.A."/>
            <person name="Magnuson J.K."/>
            <person name="Henrissat B."/>
            <person name="Mortensen U.H."/>
            <person name="Larsen T.O."/>
            <person name="De vries R.P."/>
            <person name="Grigoriev I.V."/>
            <person name="Machida M."/>
            <person name="Baker S.E."/>
            <person name="Andersen M.R."/>
        </authorList>
    </citation>
    <scope>NUCLEOTIDE SEQUENCE [LARGE SCALE GENOMIC DNA]</scope>
    <source>
        <strain evidence="3 4">CBS 117618</strain>
    </source>
</reference>
<dbReference type="PANTHER" id="PTHR48081">
    <property type="entry name" value="AB HYDROLASE SUPERFAMILY PROTEIN C4A8.06C"/>
    <property type="match status" value="1"/>
</dbReference>
<dbReference type="OMA" id="WHGGGFI"/>
<organism evidence="3 4">
    <name type="scientific">Aspergillus parasiticus</name>
    <dbReference type="NCBI Taxonomy" id="5067"/>
    <lineage>
        <taxon>Eukaryota</taxon>
        <taxon>Fungi</taxon>
        <taxon>Dikarya</taxon>
        <taxon>Ascomycota</taxon>
        <taxon>Pezizomycotina</taxon>
        <taxon>Eurotiomycetes</taxon>
        <taxon>Eurotiomycetidae</taxon>
        <taxon>Eurotiales</taxon>
        <taxon>Aspergillaceae</taxon>
        <taxon>Aspergillus</taxon>
        <taxon>Aspergillus subgen. Circumdati</taxon>
    </lineage>
</organism>
<keyword evidence="1" id="KW-0378">Hydrolase</keyword>
<dbReference type="VEuPathDB" id="FungiDB:BDV34DRAFT_225762"/>
<dbReference type="GO" id="GO:0016787">
    <property type="term" value="F:hydrolase activity"/>
    <property type="evidence" value="ECO:0007669"/>
    <property type="project" value="UniProtKB-KW"/>
</dbReference>
<evidence type="ECO:0000313" key="3">
    <source>
        <dbReference type="EMBL" id="KAB8205155.1"/>
    </source>
</evidence>
<evidence type="ECO:0000256" key="1">
    <source>
        <dbReference type="ARBA" id="ARBA00022801"/>
    </source>
</evidence>
<dbReference type="PANTHER" id="PTHR48081:SF3">
    <property type="entry name" value="ALPHA_BETA HYDROLASE FOLD-3 DOMAIN-CONTAINING PROTEIN"/>
    <property type="match status" value="1"/>
</dbReference>
<dbReference type="Proteomes" id="UP000326532">
    <property type="component" value="Unassembled WGS sequence"/>
</dbReference>
<protein>
    <submittedName>
        <fullName evidence="3">Putative polyketide synthase</fullName>
    </submittedName>
</protein>
<proteinExistence type="predicted"/>
<name>A0A5N6DJ58_ASPPA</name>
<feature type="domain" description="Alpha/beta hydrolase fold-3" evidence="2">
    <location>
        <begin position="45"/>
        <end position="165"/>
    </location>
</feature>
<keyword evidence="4" id="KW-1185">Reference proteome</keyword>
<dbReference type="SUPFAM" id="SSF53474">
    <property type="entry name" value="alpha/beta-Hydrolases"/>
    <property type="match status" value="1"/>
</dbReference>
<evidence type="ECO:0000259" key="2">
    <source>
        <dbReference type="Pfam" id="PF07859"/>
    </source>
</evidence>
<dbReference type="EMBL" id="ML734973">
    <property type="protein sequence ID" value="KAB8205155.1"/>
    <property type="molecule type" value="Genomic_DNA"/>
</dbReference>